<dbReference type="PANTHER" id="PTHR35377:SF8">
    <property type="entry name" value="ANTITOXIN VAPB22"/>
    <property type="match status" value="1"/>
</dbReference>
<reference evidence="3 4" key="1">
    <citation type="journal article" date="2016" name="Syst. Appl. Microbiol.">
        <title>Pararhizobium polonicum sp. nov. isolated from tumors on stone fruit rootstocks.</title>
        <authorList>
            <person name="Pulawska J."/>
            <person name="Kuzmanovic N."/>
            <person name="Willems A."/>
            <person name="Pothier J.F."/>
        </authorList>
    </citation>
    <scope>NUCLEOTIDE SEQUENCE [LARGE SCALE GENOMIC DNA]</scope>
    <source>
        <strain evidence="3 4">F5.1</strain>
    </source>
</reference>
<dbReference type="RefSeq" id="WP_068956577.1">
    <property type="nucleotide sequence ID" value="NZ_LGLV01000015.1"/>
</dbReference>
<dbReference type="AlphaFoldDB" id="A0A1C7NVY0"/>
<comment type="similarity">
    <text evidence="1 2">Belongs to the phD/YefM antitoxin family.</text>
</comment>
<evidence type="ECO:0000256" key="2">
    <source>
        <dbReference type="RuleBase" id="RU362080"/>
    </source>
</evidence>
<protein>
    <recommendedName>
        <fullName evidence="2">Antitoxin</fullName>
    </recommendedName>
</protein>
<dbReference type="InterPro" id="IPR006442">
    <property type="entry name" value="Antitoxin_Phd/YefM"/>
</dbReference>
<gene>
    <name evidence="3" type="ORF">ADU59_22050</name>
</gene>
<proteinExistence type="inferred from homology"/>
<keyword evidence="4" id="KW-1185">Reference proteome</keyword>
<dbReference type="InterPro" id="IPR051416">
    <property type="entry name" value="phD-YefM_TA_antitoxins"/>
</dbReference>
<accession>A0A1C7NVY0</accession>
<evidence type="ECO:0000313" key="4">
    <source>
        <dbReference type="Proteomes" id="UP000093111"/>
    </source>
</evidence>
<comment type="caution">
    <text evidence="3">The sequence shown here is derived from an EMBL/GenBank/DDBJ whole genome shotgun (WGS) entry which is preliminary data.</text>
</comment>
<dbReference type="NCBIfam" id="TIGR01552">
    <property type="entry name" value="phd_fam"/>
    <property type="match status" value="1"/>
</dbReference>
<sequence length="79" mass="8667">MSKIGAFEAKTHFSSLLDRVANGEEITITKHGKAIARLVSAESIEAVAPASAFQKLKELRRTNTLGGISWKELRDEGRK</sequence>
<organism evidence="3 4">
    <name type="scientific">Pararhizobium polonicum</name>
    <dbReference type="NCBI Taxonomy" id="1612624"/>
    <lineage>
        <taxon>Bacteria</taxon>
        <taxon>Pseudomonadati</taxon>
        <taxon>Pseudomonadota</taxon>
        <taxon>Alphaproteobacteria</taxon>
        <taxon>Hyphomicrobiales</taxon>
        <taxon>Rhizobiaceae</taxon>
        <taxon>Rhizobium/Agrobacterium group</taxon>
        <taxon>Pararhizobium</taxon>
    </lineage>
</organism>
<dbReference type="PATRIC" id="fig|1612624.7.peg.2078"/>
<dbReference type="SUPFAM" id="SSF143120">
    <property type="entry name" value="YefM-like"/>
    <property type="match status" value="1"/>
</dbReference>
<evidence type="ECO:0000313" key="3">
    <source>
        <dbReference type="EMBL" id="OBZ93160.1"/>
    </source>
</evidence>
<dbReference type="Proteomes" id="UP000093111">
    <property type="component" value="Unassembled WGS sequence"/>
</dbReference>
<dbReference type="EMBL" id="LGLV01000015">
    <property type="protein sequence ID" value="OBZ93160.1"/>
    <property type="molecule type" value="Genomic_DNA"/>
</dbReference>
<dbReference type="Pfam" id="PF02604">
    <property type="entry name" value="PhdYeFM_antitox"/>
    <property type="match status" value="1"/>
</dbReference>
<dbReference type="STRING" id="1612624.ADU59_22050"/>
<dbReference type="InterPro" id="IPR036165">
    <property type="entry name" value="YefM-like_sf"/>
</dbReference>
<dbReference type="PANTHER" id="PTHR35377">
    <property type="entry name" value="ANTITOXIN VAPB49-RELATED-RELATED"/>
    <property type="match status" value="1"/>
</dbReference>
<comment type="function">
    <text evidence="2">Antitoxin component of a type II toxin-antitoxin (TA) system.</text>
</comment>
<dbReference type="Gene3D" id="3.40.1620.10">
    <property type="entry name" value="YefM-like domain"/>
    <property type="match status" value="1"/>
</dbReference>
<evidence type="ECO:0000256" key="1">
    <source>
        <dbReference type="ARBA" id="ARBA00009981"/>
    </source>
</evidence>
<dbReference type="OrthoDB" id="9800503at2"/>
<name>A0A1C7NVY0_9HYPH</name>